<evidence type="ECO:0000313" key="4">
    <source>
        <dbReference type="Proteomes" id="UP000694925"/>
    </source>
</evidence>
<dbReference type="Proteomes" id="UP000694925">
    <property type="component" value="Unplaced"/>
</dbReference>
<dbReference type="GO" id="GO:0033588">
    <property type="term" value="C:elongator holoenzyme complex"/>
    <property type="evidence" value="ECO:0007669"/>
    <property type="project" value="InterPro"/>
</dbReference>
<reference evidence="5 6" key="1">
    <citation type="submission" date="2025-04" db="UniProtKB">
        <authorList>
            <consortium name="RefSeq"/>
        </authorList>
    </citation>
    <scope>IDENTIFICATION</scope>
    <source>
        <tissue evidence="5 6">Whole body</tissue>
    </source>
</reference>
<gene>
    <name evidence="5 6 7 8" type="primary">LOC108626195</name>
</gene>
<evidence type="ECO:0000313" key="5">
    <source>
        <dbReference type="RefSeq" id="XP_017882221.1"/>
    </source>
</evidence>
<evidence type="ECO:0000256" key="1">
    <source>
        <dbReference type="ARBA" id="ARBA00005043"/>
    </source>
</evidence>
<sequence>MDSVCNTLGIDKVDMNGKLTLIEEQHNSNANFLLSSIIFNAVRKNYGICFVIFHNTFNHYHNVGMKFGYNLTSLKEKGKVTVIEPMKAIVLNMECTKEQPTSTIRDIFMTIKSECDKMKDCTSVLIIIDDISHFHNFGCDLKESMYYVRYLRSFLGHSPLFQLCIVAHTYKNELKACAPNIFVNGLKRMAHLLVKTEPLQTGYSSDASGNITINWRTNNVRIKYNWPETAKYMYKLSNRQVQIYAPGTSVLSA</sequence>
<accession>A0AAJ7J178</accession>
<evidence type="ECO:0000256" key="2">
    <source>
        <dbReference type="ARBA" id="ARBA00008837"/>
    </source>
</evidence>
<comment type="similarity">
    <text evidence="2">Belongs to the ELP6 family.</text>
</comment>
<dbReference type="RefSeq" id="XP_026670441.1">
    <property type="nucleotide sequence ID" value="XM_026814640.1"/>
</dbReference>
<dbReference type="PANTHER" id="PTHR16184">
    <property type="entry name" value="ELONGATOR COMPLEX PROTEIN 6"/>
    <property type="match status" value="1"/>
</dbReference>
<evidence type="ECO:0000256" key="3">
    <source>
        <dbReference type="ARBA" id="ARBA00020263"/>
    </source>
</evidence>
<dbReference type="InterPro" id="IPR018627">
    <property type="entry name" value="ELP6"/>
</dbReference>
<dbReference type="RefSeq" id="XP_017882221.1">
    <property type="nucleotide sequence ID" value="XM_018026732.2"/>
</dbReference>
<dbReference type="CDD" id="cd19495">
    <property type="entry name" value="Elp6"/>
    <property type="match status" value="1"/>
</dbReference>
<dbReference type="RefSeq" id="XP_026670440.1">
    <property type="nucleotide sequence ID" value="XM_026814639.1"/>
</dbReference>
<dbReference type="InterPro" id="IPR027417">
    <property type="entry name" value="P-loop_NTPase"/>
</dbReference>
<dbReference type="RefSeq" id="XP_026670439.1">
    <property type="nucleotide sequence ID" value="XM_026814638.1"/>
</dbReference>
<organism evidence="4 5">
    <name type="scientific">Ceratina calcarata</name>
    <dbReference type="NCBI Taxonomy" id="156304"/>
    <lineage>
        <taxon>Eukaryota</taxon>
        <taxon>Metazoa</taxon>
        <taxon>Ecdysozoa</taxon>
        <taxon>Arthropoda</taxon>
        <taxon>Hexapoda</taxon>
        <taxon>Insecta</taxon>
        <taxon>Pterygota</taxon>
        <taxon>Neoptera</taxon>
        <taxon>Endopterygota</taxon>
        <taxon>Hymenoptera</taxon>
        <taxon>Apocrita</taxon>
        <taxon>Aculeata</taxon>
        <taxon>Apoidea</taxon>
        <taxon>Anthophila</taxon>
        <taxon>Apidae</taxon>
        <taxon>Ceratina</taxon>
        <taxon>Zadontomerus</taxon>
    </lineage>
</organism>
<dbReference type="GeneID" id="108626195"/>
<dbReference type="GO" id="GO:0002098">
    <property type="term" value="P:tRNA wobble uridine modification"/>
    <property type="evidence" value="ECO:0007669"/>
    <property type="project" value="InterPro"/>
</dbReference>
<evidence type="ECO:0000313" key="6">
    <source>
        <dbReference type="RefSeq" id="XP_026670439.1"/>
    </source>
</evidence>
<protein>
    <recommendedName>
        <fullName evidence="3">Elongator complex protein 6</fullName>
    </recommendedName>
</protein>
<dbReference type="Pfam" id="PF09807">
    <property type="entry name" value="ELP6"/>
    <property type="match status" value="1"/>
</dbReference>
<dbReference type="CTD" id="54859"/>
<proteinExistence type="inferred from homology"/>
<evidence type="ECO:0000313" key="7">
    <source>
        <dbReference type="RefSeq" id="XP_026670440.1"/>
    </source>
</evidence>
<dbReference type="KEGG" id="ccal:108626195"/>
<dbReference type="PANTHER" id="PTHR16184:SF6">
    <property type="entry name" value="ELONGATOR COMPLEX PROTEIN 6"/>
    <property type="match status" value="1"/>
</dbReference>
<comment type="pathway">
    <text evidence="1">tRNA modification; 5-methoxycarbonylmethyl-2-thiouridine-tRNA biosynthesis.</text>
</comment>
<keyword evidence="4" id="KW-1185">Reference proteome</keyword>
<name>A0AAJ7J178_9HYME</name>
<evidence type="ECO:0000313" key="8">
    <source>
        <dbReference type="RefSeq" id="XP_026670441.1"/>
    </source>
</evidence>
<dbReference type="AlphaFoldDB" id="A0AAJ7J178"/>
<dbReference type="Gene3D" id="3.40.50.300">
    <property type="entry name" value="P-loop containing nucleotide triphosphate hydrolases"/>
    <property type="match status" value="1"/>
</dbReference>